<proteinExistence type="predicted"/>
<keyword evidence="1" id="KW-1133">Transmembrane helix</keyword>
<dbReference type="InterPro" id="IPR031832">
    <property type="entry name" value="DUF4747"/>
</dbReference>
<gene>
    <name evidence="2" type="ORF">GCM10023161_40910</name>
</gene>
<keyword evidence="1" id="KW-0472">Membrane</keyword>
<evidence type="ECO:0008006" key="4">
    <source>
        <dbReference type="Google" id="ProtNLM"/>
    </source>
</evidence>
<comment type="caution">
    <text evidence="2">The sequence shown here is derived from an EMBL/GenBank/DDBJ whole genome shotgun (WGS) entry which is preliminary data.</text>
</comment>
<dbReference type="Pfam" id="PF15931">
    <property type="entry name" value="DUF4747"/>
    <property type="match status" value="1"/>
</dbReference>
<dbReference type="RefSeq" id="WP_264044475.1">
    <property type="nucleotide sequence ID" value="NZ_BAABGF010000043.1"/>
</dbReference>
<keyword evidence="3" id="KW-1185">Reference proteome</keyword>
<evidence type="ECO:0000313" key="3">
    <source>
        <dbReference type="Proteomes" id="UP001501417"/>
    </source>
</evidence>
<keyword evidence="1" id="KW-0812">Transmembrane</keyword>
<evidence type="ECO:0000313" key="2">
    <source>
        <dbReference type="EMBL" id="GAA4293015.1"/>
    </source>
</evidence>
<protein>
    <recommendedName>
        <fullName evidence="4">ESX secretion-associated protein EspG</fullName>
    </recommendedName>
</protein>
<sequence>MPDSSPEAETPKADPEERPWFARKNLLVWIYRVNRRPAGTLFDDAEPLPDVLDHLFQNLNAAPEVTTGRAHKREWRVGNVERNETDRSLRGRIGWSRSGEQLAIVWDAGARAWVDTVVADEASAAAPFWFEAERRYIGILKHPSFEPQVLSSVLEQMLNIAEARRTEDFPTVAWAVDAVGDTAGFRSWLERTDAVTSLEFVFERPNPDAEDEFRELLERMDRLKSQKISDRVVAQDPAVGIDKAGLLHDPVSLAFMAAAGAAFGYIVGRGRRGSRKVKFDQRRNLLTESVEAVGPTWDSAAEGVRAAVERALGRSKNG</sequence>
<dbReference type="Proteomes" id="UP001501417">
    <property type="component" value="Unassembled WGS sequence"/>
</dbReference>
<dbReference type="EMBL" id="BAABGF010000043">
    <property type="protein sequence ID" value="GAA4293015.1"/>
    <property type="molecule type" value="Genomic_DNA"/>
</dbReference>
<organism evidence="2 3">
    <name type="scientific">Mycobacterium paraffinicum</name>
    <dbReference type="NCBI Taxonomy" id="53378"/>
    <lineage>
        <taxon>Bacteria</taxon>
        <taxon>Bacillati</taxon>
        <taxon>Actinomycetota</taxon>
        <taxon>Actinomycetes</taxon>
        <taxon>Mycobacteriales</taxon>
        <taxon>Mycobacteriaceae</taxon>
        <taxon>Mycobacterium</taxon>
    </lineage>
</organism>
<accession>A0ABP8F217</accession>
<feature type="transmembrane region" description="Helical" evidence="1">
    <location>
        <begin position="251"/>
        <end position="268"/>
    </location>
</feature>
<evidence type="ECO:0000256" key="1">
    <source>
        <dbReference type="SAM" id="Phobius"/>
    </source>
</evidence>
<reference evidence="3" key="1">
    <citation type="journal article" date="2019" name="Int. J. Syst. Evol. Microbiol.">
        <title>The Global Catalogue of Microorganisms (GCM) 10K type strain sequencing project: providing services to taxonomists for standard genome sequencing and annotation.</title>
        <authorList>
            <consortium name="The Broad Institute Genomics Platform"/>
            <consortium name="The Broad Institute Genome Sequencing Center for Infectious Disease"/>
            <person name="Wu L."/>
            <person name="Ma J."/>
        </authorList>
    </citation>
    <scope>NUCLEOTIDE SEQUENCE [LARGE SCALE GENOMIC DNA]</scope>
    <source>
        <strain evidence="3">JCM 17782</strain>
    </source>
</reference>
<name>A0ABP8F217_9MYCO</name>